<dbReference type="OrthoDB" id="7364180at2"/>
<name>A0A1M5CZ61_9HYPH</name>
<dbReference type="EMBL" id="FQUP01000002">
    <property type="protein sequence ID" value="SHF60113.1"/>
    <property type="molecule type" value="Genomic_DNA"/>
</dbReference>
<sequence>MSTPARPRLRRSEVPNYLMEKHGIPCALKTLNKLASIGGGPAMQYAGRIPLYRPEDLDAWAAERLSKPVRSTAERSAA</sequence>
<dbReference type="RefSeq" id="WP_084527241.1">
    <property type="nucleotide sequence ID" value="NZ_FQUP01000002.1"/>
</dbReference>
<dbReference type="STRING" id="1122133.SAMN02745157_2514"/>
<proteinExistence type="predicted"/>
<keyword evidence="2" id="KW-1185">Reference proteome</keyword>
<dbReference type="Proteomes" id="UP000184485">
    <property type="component" value="Unassembled WGS sequence"/>
</dbReference>
<protein>
    <recommendedName>
        <fullName evidence="3">Helix-turn-helix domain-containing protein</fullName>
    </recommendedName>
</protein>
<organism evidence="1 2">
    <name type="scientific">Kaistia soli DSM 19436</name>
    <dbReference type="NCBI Taxonomy" id="1122133"/>
    <lineage>
        <taxon>Bacteria</taxon>
        <taxon>Pseudomonadati</taxon>
        <taxon>Pseudomonadota</taxon>
        <taxon>Alphaproteobacteria</taxon>
        <taxon>Hyphomicrobiales</taxon>
        <taxon>Kaistiaceae</taxon>
        <taxon>Kaistia</taxon>
    </lineage>
</organism>
<evidence type="ECO:0008006" key="3">
    <source>
        <dbReference type="Google" id="ProtNLM"/>
    </source>
</evidence>
<evidence type="ECO:0000313" key="1">
    <source>
        <dbReference type="EMBL" id="SHF60113.1"/>
    </source>
</evidence>
<reference evidence="1 2" key="1">
    <citation type="submission" date="2016-11" db="EMBL/GenBank/DDBJ databases">
        <authorList>
            <person name="Jaros S."/>
            <person name="Januszkiewicz K."/>
            <person name="Wedrychowicz H."/>
        </authorList>
    </citation>
    <scope>NUCLEOTIDE SEQUENCE [LARGE SCALE GENOMIC DNA]</scope>
    <source>
        <strain evidence="1 2">DSM 19436</strain>
    </source>
</reference>
<gene>
    <name evidence="1" type="ORF">SAMN02745157_2514</name>
</gene>
<accession>A0A1M5CZ61</accession>
<dbReference type="AlphaFoldDB" id="A0A1M5CZ61"/>
<evidence type="ECO:0000313" key="2">
    <source>
        <dbReference type="Proteomes" id="UP000184485"/>
    </source>
</evidence>